<dbReference type="EMBL" id="ABOX02000087">
    <property type="protein sequence ID" value="EEF57090.1"/>
    <property type="molecule type" value="Genomic_DNA"/>
</dbReference>
<reference evidence="2 3" key="1">
    <citation type="journal article" date="2011" name="J. Bacteriol.">
        <title>Genome sequence of 'Pedosphaera parvula' Ellin514, an aerobic Verrucomicrobial isolate from pasture soil.</title>
        <authorList>
            <person name="Kant R."/>
            <person name="van Passel M.W."/>
            <person name="Sangwan P."/>
            <person name="Palva A."/>
            <person name="Lucas S."/>
            <person name="Copeland A."/>
            <person name="Lapidus A."/>
            <person name="Glavina Del Rio T."/>
            <person name="Dalin E."/>
            <person name="Tice H."/>
            <person name="Bruce D."/>
            <person name="Goodwin L."/>
            <person name="Pitluck S."/>
            <person name="Chertkov O."/>
            <person name="Larimer F.W."/>
            <person name="Land M.L."/>
            <person name="Hauser L."/>
            <person name="Brettin T.S."/>
            <person name="Detter J.C."/>
            <person name="Han S."/>
            <person name="de Vos W.M."/>
            <person name="Janssen P.H."/>
            <person name="Smidt H."/>
        </authorList>
    </citation>
    <scope>NUCLEOTIDE SEQUENCE [LARGE SCALE GENOMIC DNA]</scope>
    <source>
        <strain evidence="2 3">Ellin514</strain>
    </source>
</reference>
<dbReference type="Pfam" id="PF13360">
    <property type="entry name" value="PQQ_2"/>
    <property type="match status" value="1"/>
</dbReference>
<sequence length="117" mass="12456">MPTENMVFVGIKGTAIALDRSTGDTLWQTHLAGSGYVHLVLDGENLYATTQGEVFCLDPATGDARWHNGLKGYGLGLASLVTRKGLDGGGAILMAEELQREEQQRQQQAHAATVAST</sequence>
<evidence type="ECO:0000259" key="1">
    <source>
        <dbReference type="Pfam" id="PF13360"/>
    </source>
</evidence>
<organism evidence="2 3">
    <name type="scientific">Pedosphaera parvula (strain Ellin514)</name>
    <dbReference type="NCBI Taxonomy" id="320771"/>
    <lineage>
        <taxon>Bacteria</taxon>
        <taxon>Pseudomonadati</taxon>
        <taxon>Verrucomicrobiota</taxon>
        <taxon>Pedosphaerae</taxon>
        <taxon>Pedosphaerales</taxon>
        <taxon>Pedosphaeraceae</taxon>
        <taxon>Pedosphaera</taxon>
    </lineage>
</organism>
<dbReference type="Gene3D" id="2.130.10.10">
    <property type="entry name" value="YVTN repeat-like/Quinoprotein amine dehydrogenase"/>
    <property type="match status" value="1"/>
</dbReference>
<proteinExistence type="predicted"/>
<dbReference type="OrthoDB" id="177200at2"/>
<dbReference type="AlphaFoldDB" id="B9XSV3"/>
<dbReference type="InterPro" id="IPR002372">
    <property type="entry name" value="PQQ_rpt_dom"/>
</dbReference>
<gene>
    <name evidence="2" type="ORF">Cflav_PD0125</name>
</gene>
<feature type="domain" description="Pyrrolo-quinoline quinone repeat" evidence="1">
    <location>
        <begin position="12"/>
        <end position="71"/>
    </location>
</feature>
<dbReference type="Proteomes" id="UP000003688">
    <property type="component" value="Unassembled WGS sequence"/>
</dbReference>
<comment type="caution">
    <text evidence="2">The sequence shown here is derived from an EMBL/GenBank/DDBJ whole genome shotgun (WGS) entry which is preliminary data.</text>
</comment>
<dbReference type="InterPro" id="IPR015943">
    <property type="entry name" value="WD40/YVTN_repeat-like_dom_sf"/>
</dbReference>
<dbReference type="InterPro" id="IPR011047">
    <property type="entry name" value="Quinoprotein_ADH-like_sf"/>
</dbReference>
<accession>B9XSV3</accession>
<keyword evidence="3" id="KW-1185">Reference proteome</keyword>
<name>B9XSV3_PEDPL</name>
<evidence type="ECO:0000313" key="2">
    <source>
        <dbReference type="EMBL" id="EEF57090.1"/>
    </source>
</evidence>
<evidence type="ECO:0000313" key="3">
    <source>
        <dbReference type="Proteomes" id="UP000003688"/>
    </source>
</evidence>
<protein>
    <submittedName>
        <fullName evidence="2">Pyrrolo-quinoline quinone</fullName>
    </submittedName>
</protein>
<dbReference type="STRING" id="320771.Cflav_PD0125"/>
<dbReference type="SUPFAM" id="SSF50998">
    <property type="entry name" value="Quinoprotein alcohol dehydrogenase-like"/>
    <property type="match status" value="1"/>
</dbReference>
<dbReference type="RefSeq" id="WP_007418886.1">
    <property type="nucleotide sequence ID" value="NZ_ABOX02000087.1"/>
</dbReference>